<evidence type="ECO:0000313" key="2">
    <source>
        <dbReference type="Proteomes" id="UP001320706"/>
    </source>
</evidence>
<accession>A0ACC3SL29</accession>
<comment type="caution">
    <text evidence="1">The sequence shown here is derived from an EMBL/GenBank/DDBJ whole genome shotgun (WGS) entry which is preliminary data.</text>
</comment>
<dbReference type="EMBL" id="JAMKPW020000004">
    <property type="protein sequence ID" value="KAK8219170.1"/>
    <property type="molecule type" value="Genomic_DNA"/>
</dbReference>
<proteinExistence type="predicted"/>
<organism evidence="1 2">
    <name type="scientific">Zalaria obscura</name>
    <dbReference type="NCBI Taxonomy" id="2024903"/>
    <lineage>
        <taxon>Eukaryota</taxon>
        <taxon>Fungi</taxon>
        <taxon>Dikarya</taxon>
        <taxon>Ascomycota</taxon>
        <taxon>Pezizomycotina</taxon>
        <taxon>Dothideomycetes</taxon>
        <taxon>Dothideomycetidae</taxon>
        <taxon>Dothideales</taxon>
        <taxon>Zalariaceae</taxon>
        <taxon>Zalaria</taxon>
    </lineage>
</organism>
<reference evidence="1" key="1">
    <citation type="submission" date="2024-02" db="EMBL/GenBank/DDBJ databases">
        <title>Metagenome Assembled Genome of Zalaria obscura JY119.</title>
        <authorList>
            <person name="Vighnesh L."/>
            <person name="Jagadeeshwari U."/>
            <person name="Venkata Ramana C."/>
            <person name="Sasikala C."/>
        </authorList>
    </citation>
    <scope>NUCLEOTIDE SEQUENCE</scope>
    <source>
        <strain evidence="1">JY119</strain>
    </source>
</reference>
<gene>
    <name evidence="1" type="ORF">M8818_000901</name>
</gene>
<evidence type="ECO:0000313" key="1">
    <source>
        <dbReference type="EMBL" id="KAK8219170.1"/>
    </source>
</evidence>
<keyword evidence="2" id="KW-1185">Reference proteome</keyword>
<sequence>MVAVIPPPPALNGELTLFHTTDPLLQNSPVVVFYGPAASVGAPSSRIQVHIFTPAGLESYPRLAISPNSPYYAAVNALPREEQADEVCRGLAFGLSKYFADIPKLVKETWTTQVLSSKKAASAFGLFGDAHIAVLASRMTRIESAEHIIEDIQRALGEQCTSWLDLDIVLPPGSIQQTAASDSNTEDDVTEDELLERRYKQHAPLIKHFGEPAFIPTSKMKRAPSRVTAIGRSRILMRNQKEVVRKEMCELVDTEESYVGKVAQLVHQVALELRQSVERDAAIPVATPSERAVNELFPQCLEDILELNSNFLTAVKAILDQTEEAAIKDLQSDGGSADSTGVLQFSKCLHEWLPKFAKSYAEYMQAHSRASILLKQLKTSADSTVAEKIREIGEKRLSSLLIEPVQRLPRYTLYIDTIARQLPVAHPALKSLLKARDIVSEICSQDASGAEQANILDRLKRLVQSWPAQLQSLGRLVSVVDMAELDPPYEPTEFRGPSGILLLFSDCLVAVEKCSANSLSARALIAELDKSVSVDTGRPRTPDLRFTDAFRLDEVLAAEFMDNLVVSILPKSSEKTTPEPVYDRVYLLEGVYAGKASRFLEEMTKAKVEGRFTEALRESGAWEVRSIQPAVGELNLFSSIFERSKEQPKGAGNGPAPIQVVIEPTRHTTGIRLGERGVDTIVSIKDAGSGQWHLSVDSSIVAGTRDKVGQDDFIPVLLKRCE</sequence>
<name>A0ACC3SL29_9PEZI</name>
<protein>
    <submittedName>
        <fullName evidence="1">Uncharacterized protein</fullName>
    </submittedName>
</protein>
<dbReference type="Proteomes" id="UP001320706">
    <property type="component" value="Unassembled WGS sequence"/>
</dbReference>